<dbReference type="PANTHER" id="PTHR11717:SF31">
    <property type="entry name" value="LOW MOLECULAR WEIGHT PROTEIN-TYROSINE-PHOSPHATASE ETP-RELATED"/>
    <property type="match status" value="1"/>
</dbReference>
<feature type="active site" description="Nucleophile" evidence="6">
    <location>
        <position position="51"/>
    </location>
</feature>
<protein>
    <recommendedName>
        <fullName evidence="2">protein-tyrosine-phosphatase</fullName>
        <ecNumber evidence="2">3.1.3.48</ecNumber>
    </recommendedName>
</protein>
<evidence type="ECO:0000256" key="1">
    <source>
        <dbReference type="ARBA" id="ARBA00011063"/>
    </source>
</evidence>
<dbReference type="Pfam" id="PF01451">
    <property type="entry name" value="LMWPc"/>
    <property type="match status" value="1"/>
</dbReference>
<proteinExistence type="inferred from homology"/>
<evidence type="ECO:0000313" key="9">
    <source>
        <dbReference type="EMBL" id="MDP2523997.1"/>
    </source>
</evidence>
<dbReference type="Gene3D" id="3.40.50.2300">
    <property type="match status" value="1"/>
</dbReference>
<dbReference type="Proteomes" id="UP001169862">
    <property type="component" value="Unassembled WGS sequence"/>
</dbReference>
<evidence type="ECO:0000256" key="3">
    <source>
        <dbReference type="ARBA" id="ARBA00022801"/>
    </source>
</evidence>
<keyword evidence="4" id="KW-0904">Protein phosphatase</keyword>
<comment type="caution">
    <text evidence="8">The sequence shown here is derived from an EMBL/GenBank/DDBJ whole genome shotgun (WGS) entry which is preliminary data.</text>
</comment>
<dbReference type="RefSeq" id="WP_075174195.1">
    <property type="nucleotide sequence ID" value="NZ_JAUOPG010000003.1"/>
</dbReference>
<dbReference type="InterPro" id="IPR050438">
    <property type="entry name" value="LMW_PTPase"/>
</dbReference>
<feature type="active site" description="Proton donor" evidence="6">
    <location>
        <position position="157"/>
    </location>
</feature>
<dbReference type="PANTHER" id="PTHR11717">
    <property type="entry name" value="LOW MOLECULAR WEIGHT PROTEIN TYROSINE PHOSPHATASE"/>
    <property type="match status" value="1"/>
</dbReference>
<accession>A0AAW7XJB2</accession>
<dbReference type="SUPFAM" id="SSF52788">
    <property type="entry name" value="Phosphotyrosine protein phosphatases I"/>
    <property type="match status" value="1"/>
</dbReference>
<sequence>MTSLIHSINARYGTYRGYIRLALARLSAKTGRIDPYLHFEPASIQRLVFVCLGNINRSAYAEAYTRHRSHFPTCSIGLSTTTGAPATDLAIQKAADRFIDLTSHKATNMSDFEQQEGDLFLVMEIRHANILRERYGQDARILLLGSLPKRRYVHIHDPHTLSSDYYTSCFNRIEESTRALLSMLDAQKETQLQASKEQPHDTSTTHA</sequence>
<evidence type="ECO:0000256" key="4">
    <source>
        <dbReference type="ARBA" id="ARBA00022912"/>
    </source>
</evidence>
<evidence type="ECO:0000313" key="10">
    <source>
        <dbReference type="Proteomes" id="UP001169862"/>
    </source>
</evidence>
<evidence type="ECO:0000256" key="2">
    <source>
        <dbReference type="ARBA" id="ARBA00013064"/>
    </source>
</evidence>
<evidence type="ECO:0000313" key="11">
    <source>
        <dbReference type="Proteomes" id="UP001177341"/>
    </source>
</evidence>
<gene>
    <name evidence="8" type="ORF">Q4490_05120</name>
    <name evidence="9" type="ORF">Q8W30_15600</name>
</gene>
<keyword evidence="11" id="KW-1185">Reference proteome</keyword>
<dbReference type="InterPro" id="IPR023485">
    <property type="entry name" value="Ptyr_pPase"/>
</dbReference>
<evidence type="ECO:0000259" key="7">
    <source>
        <dbReference type="SMART" id="SM00226"/>
    </source>
</evidence>
<evidence type="ECO:0000256" key="6">
    <source>
        <dbReference type="PIRSR" id="PIRSR617867-1"/>
    </source>
</evidence>
<dbReference type="AlphaFoldDB" id="A0AAW7XJB2"/>
<keyword evidence="3" id="KW-0378">Hydrolase</keyword>
<evidence type="ECO:0000256" key="5">
    <source>
        <dbReference type="ARBA" id="ARBA00051722"/>
    </source>
</evidence>
<dbReference type="EMBL" id="JAUOPG010000003">
    <property type="protein sequence ID" value="MDO6452940.1"/>
    <property type="molecule type" value="Genomic_DNA"/>
</dbReference>
<reference evidence="8" key="1">
    <citation type="submission" date="2023-07" db="EMBL/GenBank/DDBJ databases">
        <title>Genome content predicts the carbon catabolic preferences of heterotrophic bacteria.</title>
        <authorList>
            <person name="Gralka M."/>
        </authorList>
    </citation>
    <scope>NUCLEOTIDE SEQUENCE</scope>
    <source>
        <strain evidence="9">5G01</strain>
        <strain evidence="8">I2M16</strain>
    </source>
</reference>
<feature type="active site" evidence="6">
    <location>
        <position position="57"/>
    </location>
</feature>
<name>A0AAW7XJB2_9GAMM</name>
<dbReference type="InterPro" id="IPR036196">
    <property type="entry name" value="Ptyr_pPase_sf"/>
</dbReference>
<evidence type="ECO:0000313" key="8">
    <source>
        <dbReference type="EMBL" id="MDO6452940.1"/>
    </source>
</evidence>
<comment type="similarity">
    <text evidence="1">Belongs to the low molecular weight phosphotyrosine protein phosphatase family.</text>
</comment>
<dbReference type="EMBL" id="JAUYVO010000013">
    <property type="protein sequence ID" value="MDP2523997.1"/>
    <property type="molecule type" value="Genomic_DNA"/>
</dbReference>
<dbReference type="InterPro" id="IPR017867">
    <property type="entry name" value="Tyr_phospatase_low_mol_wt"/>
</dbReference>
<comment type="catalytic activity">
    <reaction evidence="5">
        <text>O-phospho-L-tyrosyl-[protein] + H2O = L-tyrosyl-[protein] + phosphate</text>
        <dbReference type="Rhea" id="RHEA:10684"/>
        <dbReference type="Rhea" id="RHEA-COMP:10136"/>
        <dbReference type="Rhea" id="RHEA-COMP:20101"/>
        <dbReference type="ChEBI" id="CHEBI:15377"/>
        <dbReference type="ChEBI" id="CHEBI:43474"/>
        <dbReference type="ChEBI" id="CHEBI:46858"/>
        <dbReference type="ChEBI" id="CHEBI:61978"/>
        <dbReference type="EC" id="3.1.3.48"/>
    </reaction>
</comment>
<dbReference type="EC" id="3.1.3.48" evidence="2"/>
<dbReference type="SMART" id="SM00226">
    <property type="entry name" value="LMWPc"/>
    <property type="match status" value="1"/>
</dbReference>
<dbReference type="GO" id="GO:0004725">
    <property type="term" value="F:protein tyrosine phosphatase activity"/>
    <property type="evidence" value="ECO:0007669"/>
    <property type="project" value="UniProtKB-EC"/>
</dbReference>
<dbReference type="PRINTS" id="PR00719">
    <property type="entry name" value="LMWPTPASE"/>
</dbReference>
<dbReference type="Proteomes" id="UP001177341">
    <property type="component" value="Unassembled WGS sequence"/>
</dbReference>
<feature type="domain" description="Phosphotyrosine protein phosphatase I" evidence="7">
    <location>
        <begin position="45"/>
        <end position="183"/>
    </location>
</feature>
<organism evidence="8 10">
    <name type="scientific">Neptunomonas phycophila</name>
    <dbReference type="NCBI Taxonomy" id="1572645"/>
    <lineage>
        <taxon>Bacteria</taxon>
        <taxon>Pseudomonadati</taxon>
        <taxon>Pseudomonadota</taxon>
        <taxon>Gammaproteobacteria</taxon>
        <taxon>Oceanospirillales</taxon>
        <taxon>Oceanospirillaceae</taxon>
        <taxon>Neptunomonas</taxon>
    </lineage>
</organism>